<dbReference type="GO" id="GO:0032259">
    <property type="term" value="P:methylation"/>
    <property type="evidence" value="ECO:0007669"/>
    <property type="project" value="UniProtKB-KW"/>
</dbReference>
<sequence length="633" mass="71449">MPKLSPSPASPPPPPPPPQNPLRRNPLIRLFFLSIICSISYIIGSYKSAINTSTNLQENCSDLTTISTNLSHQNTPPPLDFEPHNHLPMPPLNPPQKFKICPANFTHYCPCQDPLREGRYKVEKMLHRERHCPATAGEILRCLVPTPVGYKKPFPWPKSRAEAWFSNVPFKRLTESKKQQNWVRLAGNRLVFPGGGTSFQKGVKGYIDLLKKMVPLQSGLIRTALDTGCGVASFGDSLMDYNILTMSIAPRDVHEAQVQFALERGLPAMLGVLGTYRLPYPSRSFDMAHCSRCLVPWTEFDGLYLMEIDRLLRPGGYWVLSGPPINWKVNYMASDGTTKDPKKELRRLEDLARRLCWKKISGKGPIAVWQKPNNHLHCIQTRKDSKSPKFCGVDDDPDDGWYRKMDSCITRLPKVDHMQNISGGVLENWPKRLNSIPPRMGSTETKANDAIISHSKAGFGLGKKDFLDDNLLWKKRVSGYVSVVKSLATGGYRNIMDMNAGLGGFAASLSEYPVWIMNVVPHDANHRTLGVIYERGLIGTYMDWCEPFSTYPRSYDLIHADNVFSLYKNKCDIMDIFIEMYRILRPKGTIIIADHVDIVVKVKSHIDQMAWHSKLSDTEAGPFGPRKVLFVDI</sequence>
<dbReference type="Gene3D" id="3.40.50.150">
    <property type="entry name" value="Vaccinia Virus protein VP39"/>
    <property type="match status" value="2"/>
</dbReference>
<evidence type="ECO:0000313" key="13">
    <source>
        <dbReference type="Proteomes" id="UP000243975"/>
    </source>
</evidence>
<evidence type="ECO:0000256" key="11">
    <source>
        <dbReference type="SAM" id="MobiDB-lite"/>
    </source>
</evidence>
<evidence type="ECO:0000256" key="9">
    <source>
        <dbReference type="ARBA" id="ARBA00060399"/>
    </source>
</evidence>
<feature type="compositionally biased region" description="Pro residues" evidence="11">
    <location>
        <begin position="8"/>
        <end position="20"/>
    </location>
</feature>
<keyword evidence="2 10" id="KW-0489">Methyltransferase</keyword>
<evidence type="ECO:0000256" key="5">
    <source>
        <dbReference type="ARBA" id="ARBA00022968"/>
    </source>
</evidence>
<keyword evidence="5 10" id="KW-0735">Signal-anchor</keyword>
<dbReference type="InterPro" id="IPR029063">
    <property type="entry name" value="SAM-dependent_MTases_sf"/>
</dbReference>
<evidence type="ECO:0000313" key="12">
    <source>
        <dbReference type="EMBL" id="KVH90905.1"/>
    </source>
</evidence>
<feature type="region of interest" description="Disordered" evidence="11">
    <location>
        <begin position="1"/>
        <end position="22"/>
    </location>
</feature>
<dbReference type="Proteomes" id="UP000243975">
    <property type="component" value="Unassembled WGS sequence"/>
</dbReference>
<dbReference type="OMA" id="KGPIAVW"/>
<dbReference type="GO" id="GO:0005802">
    <property type="term" value="C:trans-Golgi network"/>
    <property type="evidence" value="ECO:0007669"/>
    <property type="project" value="TreeGrafter"/>
</dbReference>
<dbReference type="STRING" id="59895.A0A103XHP2"/>
<keyword evidence="8 10" id="KW-0325">Glycoprotein</keyword>
<reference evidence="12 13" key="1">
    <citation type="journal article" date="2016" name="Sci. Rep.">
        <title>The genome sequence of the outbreeding globe artichoke constructed de novo incorporating a phase-aware low-pass sequencing strategy of F1 progeny.</title>
        <authorList>
            <person name="Scaglione D."/>
            <person name="Reyes-Chin-Wo S."/>
            <person name="Acquadro A."/>
            <person name="Froenicke L."/>
            <person name="Portis E."/>
            <person name="Beitel C."/>
            <person name="Tirone M."/>
            <person name="Mauro R."/>
            <person name="Lo Monaco A."/>
            <person name="Mauromicale G."/>
            <person name="Faccioli P."/>
            <person name="Cattivelli L."/>
            <person name="Rieseberg L."/>
            <person name="Michelmore R."/>
            <person name="Lanteri S."/>
        </authorList>
    </citation>
    <scope>NUCLEOTIDE SEQUENCE [LARGE SCALE GENOMIC DNA]</scope>
    <source>
        <strain evidence="12">2C</strain>
    </source>
</reference>
<dbReference type="GO" id="GO:0005768">
    <property type="term" value="C:endosome"/>
    <property type="evidence" value="ECO:0007669"/>
    <property type="project" value="TreeGrafter"/>
</dbReference>
<name>A0A103XHP2_CYNCS</name>
<dbReference type="AlphaFoldDB" id="A0A103XHP2"/>
<evidence type="ECO:0000256" key="1">
    <source>
        <dbReference type="ARBA" id="ARBA00008361"/>
    </source>
</evidence>
<dbReference type="FunFam" id="3.40.50.150:FF:000076">
    <property type="entry name" value="probable methyltransferase PMT21"/>
    <property type="match status" value="1"/>
</dbReference>
<keyword evidence="13" id="KW-1185">Reference proteome</keyword>
<evidence type="ECO:0000256" key="3">
    <source>
        <dbReference type="ARBA" id="ARBA00022679"/>
    </source>
</evidence>
<comment type="subcellular location">
    <subcellularLocation>
        <location evidence="9">Endomembrane system</location>
        <topology evidence="9">Single-pass type II membrane protein</topology>
    </subcellularLocation>
    <subcellularLocation>
        <location evidence="10">Membrane</location>
        <topology evidence="10">Single-pass type II membrane protein</topology>
    </subcellularLocation>
</comment>
<keyword evidence="7" id="KW-0472">Membrane</keyword>
<dbReference type="EMBL" id="LEKV01005087">
    <property type="protein sequence ID" value="KVH90905.1"/>
    <property type="molecule type" value="Genomic_DNA"/>
</dbReference>
<evidence type="ECO:0000256" key="6">
    <source>
        <dbReference type="ARBA" id="ARBA00022989"/>
    </source>
</evidence>
<dbReference type="CDD" id="cd02440">
    <property type="entry name" value="AdoMet_MTases"/>
    <property type="match status" value="1"/>
</dbReference>
<dbReference type="PANTHER" id="PTHR10108:SF968">
    <property type="entry name" value="METHYLTRANSFERASE PMT19-RELATED"/>
    <property type="match status" value="1"/>
</dbReference>
<dbReference type="GO" id="GO:0016020">
    <property type="term" value="C:membrane"/>
    <property type="evidence" value="ECO:0007669"/>
    <property type="project" value="UniProtKB-SubCell"/>
</dbReference>
<accession>A0A103XHP2</accession>
<keyword evidence="3 10" id="KW-0808">Transferase</keyword>
<comment type="similarity">
    <text evidence="1 10">Belongs to the methyltransferase superfamily.</text>
</comment>
<comment type="caution">
    <text evidence="12">The sequence shown here is derived from an EMBL/GenBank/DDBJ whole genome shotgun (WGS) entry which is preliminary data.</text>
</comment>
<dbReference type="Pfam" id="PF03141">
    <property type="entry name" value="Methyltransf_29"/>
    <property type="match status" value="1"/>
</dbReference>
<dbReference type="Gramene" id="KVH90905">
    <property type="protein sequence ID" value="KVH90905"/>
    <property type="gene ID" value="Ccrd_007063"/>
</dbReference>
<evidence type="ECO:0000256" key="4">
    <source>
        <dbReference type="ARBA" id="ARBA00022692"/>
    </source>
</evidence>
<organism evidence="12 13">
    <name type="scientific">Cynara cardunculus var. scolymus</name>
    <name type="common">Globe artichoke</name>
    <name type="synonym">Cynara scolymus</name>
    <dbReference type="NCBI Taxonomy" id="59895"/>
    <lineage>
        <taxon>Eukaryota</taxon>
        <taxon>Viridiplantae</taxon>
        <taxon>Streptophyta</taxon>
        <taxon>Embryophyta</taxon>
        <taxon>Tracheophyta</taxon>
        <taxon>Spermatophyta</taxon>
        <taxon>Magnoliopsida</taxon>
        <taxon>eudicotyledons</taxon>
        <taxon>Gunneridae</taxon>
        <taxon>Pentapetalae</taxon>
        <taxon>asterids</taxon>
        <taxon>campanulids</taxon>
        <taxon>Asterales</taxon>
        <taxon>Asteraceae</taxon>
        <taxon>Carduoideae</taxon>
        <taxon>Cardueae</taxon>
        <taxon>Carduinae</taxon>
        <taxon>Cynara</taxon>
    </lineage>
</organism>
<keyword evidence="6" id="KW-1133">Transmembrane helix</keyword>
<keyword evidence="4" id="KW-0812">Transmembrane</keyword>
<gene>
    <name evidence="12" type="ORF">Ccrd_007063</name>
</gene>
<protein>
    <recommendedName>
        <fullName evidence="10">Methyltransferase</fullName>
        <ecNumber evidence="10">2.1.1.-</ecNumber>
    </recommendedName>
</protein>
<dbReference type="EC" id="2.1.1.-" evidence="10"/>
<evidence type="ECO:0000256" key="8">
    <source>
        <dbReference type="ARBA" id="ARBA00023180"/>
    </source>
</evidence>
<dbReference type="InterPro" id="IPR004159">
    <property type="entry name" value="Put_SAM_MeTrfase"/>
</dbReference>
<dbReference type="SUPFAM" id="SSF53335">
    <property type="entry name" value="S-adenosyl-L-methionine-dependent methyltransferases"/>
    <property type="match status" value="2"/>
</dbReference>
<dbReference type="PANTHER" id="PTHR10108">
    <property type="entry name" value="SAM-DEPENDENT METHYLTRANSFERASE"/>
    <property type="match status" value="1"/>
</dbReference>
<evidence type="ECO:0000256" key="10">
    <source>
        <dbReference type="RuleBase" id="RU366043"/>
    </source>
</evidence>
<proteinExistence type="inferred from homology"/>
<dbReference type="GO" id="GO:0008168">
    <property type="term" value="F:methyltransferase activity"/>
    <property type="evidence" value="ECO:0007669"/>
    <property type="project" value="UniProtKB-UniRule"/>
</dbReference>
<evidence type="ECO:0000256" key="7">
    <source>
        <dbReference type="ARBA" id="ARBA00023136"/>
    </source>
</evidence>
<evidence type="ECO:0000256" key="2">
    <source>
        <dbReference type="ARBA" id="ARBA00022603"/>
    </source>
</evidence>
<dbReference type="OrthoDB" id="2013972at2759"/>